<keyword evidence="3" id="KW-1185">Reference proteome</keyword>
<feature type="region of interest" description="Disordered" evidence="1">
    <location>
        <begin position="422"/>
        <end position="441"/>
    </location>
</feature>
<name>A0A1H6FW67_9EURY</name>
<gene>
    <name evidence="2" type="ORF">SAMN04487967_1891</name>
</gene>
<protein>
    <submittedName>
        <fullName evidence="2">Uncharacterized protein</fullName>
    </submittedName>
</protein>
<feature type="region of interest" description="Disordered" evidence="1">
    <location>
        <begin position="73"/>
        <end position="96"/>
    </location>
</feature>
<evidence type="ECO:0000313" key="3">
    <source>
        <dbReference type="Proteomes" id="UP000199112"/>
    </source>
</evidence>
<evidence type="ECO:0000313" key="2">
    <source>
        <dbReference type="EMBL" id="SEH15036.1"/>
    </source>
</evidence>
<dbReference type="Proteomes" id="UP000199112">
    <property type="component" value="Unassembled WGS sequence"/>
</dbReference>
<reference evidence="3" key="1">
    <citation type="submission" date="2016-10" db="EMBL/GenBank/DDBJ databases">
        <authorList>
            <person name="Varghese N."/>
            <person name="Submissions S."/>
        </authorList>
    </citation>
    <scope>NUCLEOTIDE SEQUENCE [LARGE SCALE GENOMIC DNA]</scope>
    <source>
        <strain evidence="3">CGMCC 1.8981</strain>
    </source>
</reference>
<dbReference type="EMBL" id="FNWL01000002">
    <property type="protein sequence ID" value="SEH15036.1"/>
    <property type="molecule type" value="Genomic_DNA"/>
</dbReference>
<sequence>MSRRPQLNRQVPAESVRKFSGWCEHEGHVNGGDKGRHAEKALIEYLPPDYRPERFRDDLDELEADLRADLDEVGQLNGSSSLNETPTSRTSDETSKVTYRIAEDVQESLEQYVYDQEGKVRGVIGEYIATALDEYRDGGQVARVRRYYEQLRESVDMVSEDRVEAVVETLRNNIDDRDFYNIKEIRLAVDEALDVHSDEVREDFADRVIERLGFVAVETSDGVYATPERAEQMVQEHEVDSDLDWHLMNKEDRVEYLVEAVKARSQQIADGAGVDYNQVRDEIFEEHPSNDYCYELMELAGEYPGFEYGKHNGRLMLRYTGENNALTAKPDNEWLHDASNLVQEFCDDNGVDPTQVSQAILDNLIVRAKYPKEYDEIRGPSDQAIEAVTEDDRKRVRNRLTDSVNHDGAQIATVVEDEISRLTTEAEPVTDGGQRRKNSKQ</sequence>
<feature type="compositionally biased region" description="Polar residues" evidence="1">
    <location>
        <begin position="76"/>
        <end position="89"/>
    </location>
</feature>
<evidence type="ECO:0000256" key="1">
    <source>
        <dbReference type="SAM" id="MobiDB-lite"/>
    </source>
</evidence>
<dbReference type="AlphaFoldDB" id="A0A1H6FW67"/>
<organism evidence="2 3">
    <name type="scientific">Natronorubrum sediminis</name>
    <dbReference type="NCBI Taxonomy" id="640943"/>
    <lineage>
        <taxon>Archaea</taxon>
        <taxon>Methanobacteriati</taxon>
        <taxon>Methanobacteriota</taxon>
        <taxon>Stenosarchaea group</taxon>
        <taxon>Halobacteria</taxon>
        <taxon>Halobacteriales</taxon>
        <taxon>Natrialbaceae</taxon>
        <taxon>Natronorubrum</taxon>
    </lineage>
</organism>
<accession>A0A1H6FW67</accession>
<proteinExistence type="predicted"/>